<organism evidence="1 2">
    <name type="scientific">Helicobacter cinaedi CCUG 18818 = ATCC BAA-847</name>
    <dbReference type="NCBI Taxonomy" id="537971"/>
    <lineage>
        <taxon>Bacteria</taxon>
        <taxon>Pseudomonadati</taxon>
        <taxon>Campylobacterota</taxon>
        <taxon>Epsilonproteobacteria</taxon>
        <taxon>Campylobacterales</taxon>
        <taxon>Helicobacteraceae</taxon>
        <taxon>Helicobacter</taxon>
    </lineage>
</organism>
<evidence type="ECO:0000313" key="1">
    <source>
        <dbReference type="EMBL" id="BAM33302.1"/>
    </source>
</evidence>
<dbReference type="AlphaFoldDB" id="A0AAI8MKN7"/>
<sequence>MKIYDYKGGFVRSRILGLPIIKKDYVLTLLVAGLPIAQRKTYLTQNNGGGDNI</sequence>
<accession>A0AAI8MKN7</accession>
<protein>
    <submittedName>
        <fullName evidence="1">Uncharacterized protein</fullName>
    </submittedName>
</protein>
<proteinExistence type="predicted"/>
<reference evidence="1 2" key="1">
    <citation type="journal article" date="2012" name="J. Bacteriol.">
        <title>Complete Genome Sequence of Helicobacter cinaedi Type Strain ATCC BAA-847.</title>
        <authorList>
            <person name="Miyoshi-Akiyama T."/>
            <person name="Takeshita N."/>
            <person name="Ohmagari N."/>
            <person name="Kirikae T."/>
        </authorList>
    </citation>
    <scope>NUCLEOTIDE SEQUENCE [LARGE SCALE GENOMIC DNA]</scope>
    <source>
        <strain evidence="1 2">ATCC BAA-847</strain>
    </source>
</reference>
<dbReference type="EMBL" id="AP012492">
    <property type="protein sequence ID" value="BAM33302.1"/>
    <property type="molecule type" value="Genomic_DNA"/>
</dbReference>
<dbReference type="Proteomes" id="UP000006036">
    <property type="component" value="Chromosome 1"/>
</dbReference>
<dbReference type="KEGG" id="hcb:HCBAA847_2085"/>
<gene>
    <name evidence="1" type="ORF">HCBAA847_2085</name>
</gene>
<evidence type="ECO:0000313" key="2">
    <source>
        <dbReference type="Proteomes" id="UP000006036"/>
    </source>
</evidence>
<name>A0AAI8MKN7_9HELI</name>
<dbReference type="RefSeq" id="WP_015453838.1">
    <property type="nucleotide sequence ID" value="NC_020555.1"/>
</dbReference>